<feature type="transmembrane region" description="Helical" evidence="2">
    <location>
        <begin position="55"/>
        <end position="77"/>
    </location>
</feature>
<dbReference type="EMBL" id="CP136893">
    <property type="protein sequence ID" value="WOL05074.1"/>
    <property type="molecule type" value="Genomic_DNA"/>
</dbReference>
<accession>A0AAQ3KBV0</accession>
<name>A0AAQ3KBV0_9LILI</name>
<evidence type="ECO:0000256" key="1">
    <source>
        <dbReference type="SAM" id="MobiDB-lite"/>
    </source>
</evidence>
<keyword evidence="2" id="KW-1133">Transmembrane helix</keyword>
<dbReference type="Proteomes" id="UP001327560">
    <property type="component" value="Chromosome 4"/>
</dbReference>
<evidence type="ECO:0000256" key="2">
    <source>
        <dbReference type="SAM" id="Phobius"/>
    </source>
</evidence>
<proteinExistence type="predicted"/>
<evidence type="ECO:0000313" key="3">
    <source>
        <dbReference type="EMBL" id="WOL05074.1"/>
    </source>
</evidence>
<gene>
    <name evidence="3" type="ORF">Cni_G13797</name>
</gene>
<protein>
    <submittedName>
        <fullName evidence="3">Uncharacterized protein</fullName>
    </submittedName>
</protein>
<organism evidence="3 4">
    <name type="scientific">Canna indica</name>
    <name type="common">Indian-shot</name>
    <dbReference type="NCBI Taxonomy" id="4628"/>
    <lineage>
        <taxon>Eukaryota</taxon>
        <taxon>Viridiplantae</taxon>
        <taxon>Streptophyta</taxon>
        <taxon>Embryophyta</taxon>
        <taxon>Tracheophyta</taxon>
        <taxon>Spermatophyta</taxon>
        <taxon>Magnoliopsida</taxon>
        <taxon>Liliopsida</taxon>
        <taxon>Zingiberales</taxon>
        <taxon>Cannaceae</taxon>
        <taxon>Canna</taxon>
    </lineage>
</organism>
<dbReference type="AlphaFoldDB" id="A0AAQ3KBV0"/>
<keyword evidence="2" id="KW-0812">Transmembrane</keyword>
<sequence>MNPSPSRDADVDALPPLRRLSSPRDADTSPCDESDGARLLRGDTSLAMNPPSLRFLYRFTFSVIHSAILLSLLLSSVDAVYERLILRFYEQFFIADAIYERLFILHSALVRVFSLDSNGLM</sequence>
<evidence type="ECO:0000313" key="4">
    <source>
        <dbReference type="Proteomes" id="UP001327560"/>
    </source>
</evidence>
<reference evidence="3 4" key="1">
    <citation type="submission" date="2023-10" db="EMBL/GenBank/DDBJ databases">
        <title>Chromosome-scale genome assembly provides insights into flower coloration mechanisms of Canna indica.</title>
        <authorList>
            <person name="Li C."/>
        </authorList>
    </citation>
    <scope>NUCLEOTIDE SEQUENCE [LARGE SCALE GENOMIC DNA]</scope>
    <source>
        <tissue evidence="3">Flower</tissue>
    </source>
</reference>
<feature type="region of interest" description="Disordered" evidence="1">
    <location>
        <begin position="1"/>
        <end position="37"/>
    </location>
</feature>
<keyword evidence="2" id="KW-0472">Membrane</keyword>
<keyword evidence="4" id="KW-1185">Reference proteome</keyword>